<evidence type="ECO:0000313" key="2">
    <source>
        <dbReference type="EnsemblPlants" id="MELO3C019029.2.1"/>
    </source>
</evidence>
<dbReference type="Gramene" id="MELO3C019029.2.1">
    <property type="protein sequence ID" value="MELO3C019029.2.1"/>
    <property type="gene ID" value="MELO3C019029.2"/>
</dbReference>
<accession>A0A9I9DIR3</accession>
<proteinExistence type="predicted"/>
<feature type="region of interest" description="Disordered" evidence="1">
    <location>
        <begin position="1"/>
        <end position="27"/>
    </location>
</feature>
<dbReference type="AlphaFoldDB" id="A0A9I9DIR3"/>
<sequence length="100" mass="10844">MQQFYGSGEGPSFVAPPVGSPTHDPISDMMGHYVDVLASKIDDQALDKTARTSINEDPSKGIVSIDVSLRGDDFTRSSTQTTLKPKDKSIELDNKVILFS</sequence>
<organism evidence="2">
    <name type="scientific">Cucumis melo</name>
    <name type="common">Muskmelon</name>
    <dbReference type="NCBI Taxonomy" id="3656"/>
    <lineage>
        <taxon>Eukaryota</taxon>
        <taxon>Viridiplantae</taxon>
        <taxon>Streptophyta</taxon>
        <taxon>Embryophyta</taxon>
        <taxon>Tracheophyta</taxon>
        <taxon>Spermatophyta</taxon>
        <taxon>Magnoliopsida</taxon>
        <taxon>eudicotyledons</taxon>
        <taxon>Gunneridae</taxon>
        <taxon>Pentapetalae</taxon>
        <taxon>rosids</taxon>
        <taxon>fabids</taxon>
        <taxon>Cucurbitales</taxon>
        <taxon>Cucurbitaceae</taxon>
        <taxon>Benincaseae</taxon>
        <taxon>Cucumis</taxon>
    </lineage>
</organism>
<name>A0A9I9DIR3_CUCME</name>
<dbReference type="EnsemblPlants" id="MELO3C019029.2.1">
    <property type="protein sequence ID" value="MELO3C019029.2.1"/>
    <property type="gene ID" value="MELO3C019029.2"/>
</dbReference>
<evidence type="ECO:0000256" key="1">
    <source>
        <dbReference type="SAM" id="MobiDB-lite"/>
    </source>
</evidence>
<reference evidence="2" key="1">
    <citation type="submission" date="2023-03" db="UniProtKB">
        <authorList>
            <consortium name="EnsemblPlants"/>
        </authorList>
    </citation>
    <scope>IDENTIFICATION</scope>
</reference>
<protein>
    <submittedName>
        <fullName evidence="2">Uncharacterized protein</fullName>
    </submittedName>
</protein>